<accession>A0A7S3G002</accession>
<dbReference type="AlphaFoldDB" id="A0A7S3G002"/>
<gene>
    <name evidence="1" type="ORF">PBIL07802_LOCUS2759</name>
</gene>
<sequence>MFRWLEHLPNLASLSIETVNGYTRPFTKTLSLVSVEIGWGLRGRGKLGDFFDARSLCAFLYGDPGRLSFILSDQREDIFLDGIGQQSPLVYGSAWIKQKVGGKRQDVHGSTLQRIRERCLVWVDNNRCIIPDFNDP</sequence>
<reference evidence="1" key="1">
    <citation type="submission" date="2021-01" db="EMBL/GenBank/DDBJ databases">
        <authorList>
            <person name="Corre E."/>
            <person name="Pelletier E."/>
            <person name="Niang G."/>
            <person name="Scheremetjew M."/>
            <person name="Finn R."/>
            <person name="Kale V."/>
            <person name="Holt S."/>
            <person name="Cochrane G."/>
            <person name="Meng A."/>
            <person name="Brown T."/>
            <person name="Cohen L."/>
        </authorList>
    </citation>
    <scope>NUCLEOTIDE SEQUENCE</scope>
    <source>
        <strain evidence="1">NIES-2562</strain>
    </source>
</reference>
<organism evidence="1">
    <name type="scientific">Palpitomonas bilix</name>
    <dbReference type="NCBI Taxonomy" id="652834"/>
    <lineage>
        <taxon>Eukaryota</taxon>
        <taxon>Eukaryota incertae sedis</taxon>
    </lineage>
</organism>
<proteinExistence type="predicted"/>
<dbReference type="EMBL" id="HBIB01004644">
    <property type="protein sequence ID" value="CAE0240599.1"/>
    <property type="molecule type" value="Transcribed_RNA"/>
</dbReference>
<protein>
    <submittedName>
        <fullName evidence="1">Uncharacterized protein</fullName>
    </submittedName>
</protein>
<name>A0A7S3G002_9EUKA</name>
<evidence type="ECO:0000313" key="1">
    <source>
        <dbReference type="EMBL" id="CAE0240599.1"/>
    </source>
</evidence>